<evidence type="ECO:0000313" key="2">
    <source>
        <dbReference type="Proteomes" id="UP000554482"/>
    </source>
</evidence>
<evidence type="ECO:0000313" key="1">
    <source>
        <dbReference type="EMBL" id="KAF5185649.1"/>
    </source>
</evidence>
<proteinExistence type="predicted"/>
<accession>A0A7J6VKJ8</accession>
<organism evidence="1 2">
    <name type="scientific">Thalictrum thalictroides</name>
    <name type="common">Rue-anemone</name>
    <name type="synonym">Anemone thalictroides</name>
    <dbReference type="NCBI Taxonomy" id="46969"/>
    <lineage>
        <taxon>Eukaryota</taxon>
        <taxon>Viridiplantae</taxon>
        <taxon>Streptophyta</taxon>
        <taxon>Embryophyta</taxon>
        <taxon>Tracheophyta</taxon>
        <taxon>Spermatophyta</taxon>
        <taxon>Magnoliopsida</taxon>
        <taxon>Ranunculales</taxon>
        <taxon>Ranunculaceae</taxon>
        <taxon>Thalictroideae</taxon>
        <taxon>Thalictrum</taxon>
    </lineage>
</organism>
<reference evidence="1 2" key="1">
    <citation type="submission" date="2020-06" db="EMBL/GenBank/DDBJ databases">
        <title>Transcriptomic and genomic resources for Thalictrum thalictroides and T. hernandezii: Facilitating candidate gene discovery in an emerging model plant lineage.</title>
        <authorList>
            <person name="Arias T."/>
            <person name="Riano-Pachon D.M."/>
            <person name="Di Stilio V.S."/>
        </authorList>
    </citation>
    <scope>NUCLEOTIDE SEQUENCE [LARGE SCALE GENOMIC DNA]</scope>
    <source>
        <strain evidence="2">cv. WT478/WT964</strain>
        <tissue evidence="1">Leaves</tissue>
    </source>
</reference>
<protein>
    <submittedName>
        <fullName evidence="1">Uncharacterized protein</fullName>
    </submittedName>
</protein>
<dbReference type="EMBL" id="JABWDY010030400">
    <property type="protein sequence ID" value="KAF5185649.1"/>
    <property type="molecule type" value="Genomic_DNA"/>
</dbReference>
<dbReference type="Proteomes" id="UP000554482">
    <property type="component" value="Unassembled WGS sequence"/>
</dbReference>
<dbReference type="AlphaFoldDB" id="A0A7J6VKJ8"/>
<feature type="non-terminal residue" evidence="1">
    <location>
        <position position="1"/>
    </location>
</feature>
<comment type="caution">
    <text evidence="1">The sequence shown here is derived from an EMBL/GenBank/DDBJ whole genome shotgun (WGS) entry which is preliminary data.</text>
</comment>
<keyword evidence="2" id="KW-1185">Reference proteome</keyword>
<feature type="non-terminal residue" evidence="1">
    <location>
        <position position="135"/>
    </location>
</feature>
<gene>
    <name evidence="1" type="ORF">FRX31_024764</name>
</gene>
<name>A0A7J6VKJ8_THATH</name>
<sequence length="135" mass="15507">DWIIRIIGSLVPRHLGGFVMFNAFSFYADHLIMGTCNEECKSHGCISVVLRLKRRSSLQHQECQNVTYVQKPRMTLQSLEYDLKCSRSFSANLTPLFHILQKSSSFDWKEIYGLGTETISTNATQIESDHPEYSQ</sequence>